<dbReference type="SUPFAM" id="SSF52540">
    <property type="entry name" value="P-loop containing nucleoside triphosphate hydrolases"/>
    <property type="match status" value="1"/>
</dbReference>
<dbReference type="EMBL" id="CP129968">
    <property type="protein sequence ID" value="WNB17974.1"/>
    <property type="molecule type" value="Genomic_DNA"/>
</dbReference>
<dbReference type="GO" id="GO:0015421">
    <property type="term" value="F:ABC-type oligopeptide transporter activity"/>
    <property type="evidence" value="ECO:0007669"/>
    <property type="project" value="TreeGrafter"/>
</dbReference>
<dbReference type="Pfam" id="PF00005">
    <property type="entry name" value="ABC_tran"/>
    <property type="match status" value="1"/>
</dbReference>
<evidence type="ECO:0000259" key="7">
    <source>
        <dbReference type="PROSITE" id="PS50929"/>
    </source>
</evidence>
<dbReference type="GO" id="GO:0016887">
    <property type="term" value="F:ATP hydrolysis activity"/>
    <property type="evidence" value="ECO:0007669"/>
    <property type="project" value="InterPro"/>
</dbReference>
<evidence type="ECO:0000256" key="5">
    <source>
        <dbReference type="SAM" id="Phobius"/>
    </source>
</evidence>
<keyword evidence="2 5" id="KW-0812">Transmembrane</keyword>
<organism evidence="8">
    <name type="scientific">Marivirga arenosa</name>
    <dbReference type="NCBI Taxonomy" id="3059076"/>
    <lineage>
        <taxon>Bacteria</taxon>
        <taxon>Pseudomonadati</taxon>
        <taxon>Bacteroidota</taxon>
        <taxon>Cytophagia</taxon>
        <taxon>Cytophagales</taxon>
        <taxon>Marivirgaceae</taxon>
        <taxon>Marivirga</taxon>
    </lineage>
</organism>
<dbReference type="PROSITE" id="PS50929">
    <property type="entry name" value="ABC_TM1F"/>
    <property type="match status" value="1"/>
</dbReference>
<dbReference type="Gene3D" id="3.40.50.300">
    <property type="entry name" value="P-loop containing nucleotide triphosphate hydrolases"/>
    <property type="match status" value="1"/>
</dbReference>
<dbReference type="SUPFAM" id="SSF90123">
    <property type="entry name" value="ABC transporter transmembrane region"/>
    <property type="match status" value="1"/>
</dbReference>
<dbReference type="GO" id="GO:0005524">
    <property type="term" value="F:ATP binding"/>
    <property type="evidence" value="ECO:0007669"/>
    <property type="project" value="InterPro"/>
</dbReference>
<dbReference type="Pfam" id="PF00664">
    <property type="entry name" value="ABC_membrane"/>
    <property type="match status" value="1"/>
</dbReference>
<feature type="domain" description="ABC transporter" evidence="6">
    <location>
        <begin position="340"/>
        <end position="575"/>
    </location>
</feature>
<feature type="domain" description="ABC transmembrane type-1" evidence="7">
    <location>
        <begin position="29"/>
        <end position="306"/>
    </location>
</feature>
<protein>
    <submittedName>
        <fullName evidence="8">ABC transporter transmembrane domain-containing protein</fullName>
    </submittedName>
</protein>
<evidence type="ECO:0000259" key="6">
    <source>
        <dbReference type="PROSITE" id="PS50893"/>
    </source>
</evidence>
<keyword evidence="4 5" id="KW-0472">Membrane</keyword>
<sequence length="577" mass="65410">MDDNFKIHPFNRFLQLLKPEKSLVFTIYLYAIFAGLISLSLPLGIQAIINLIMGGQVSTSWVILVILVILGIVANGYLQVRQLTINEVLQQKIFSRASFEFAYRIPRLRLDQIKNQYLPELINRFFDTMSVQKGLSKILIDFSTAFFQIIFGLLLVSFYHPFFIVFSFFLVLLIFLIVRFTGPKGLKTSLVESKHKYETAHWLEELARNVETFKMAGESTLSLEKNDEKTDSYIKARKTHFDVIINQFSLMIGFKAVVAAGLLLIGGILVIEQQMNIGQFVAAEIIVILIINSVEKMIFTIESIYDVLTSVEKIAAVTDLPLEDVINNTKDFNQQEAMSLKLKKVTLTDKTTDYVYLNNLELDVKGGEKIGIAGDTNTGKAILLQFVSGWYNDYEGNILYNGIPANDLNLTDIRREIGDCMSTGNLFQGTIEENIMIGSPLCSFSEVQKAAEITGLSEFIESSNKGYQIMIYPGDNTFPKKIQQQIKWTRGILGNKSLILWEDVFGTTSREEKLKFTDYLCDKSINRTVLMVSNDMKILQKCDRVLGMEGGEIIYDIPSSEIKENEWFKKTCMNSNA</sequence>
<dbReference type="AlphaFoldDB" id="A0AA51ZWD5"/>
<dbReference type="InterPro" id="IPR027417">
    <property type="entry name" value="P-loop_NTPase"/>
</dbReference>
<evidence type="ECO:0000256" key="1">
    <source>
        <dbReference type="ARBA" id="ARBA00004651"/>
    </source>
</evidence>
<dbReference type="Proteomes" id="UP001232019">
    <property type="component" value="Chromosome"/>
</dbReference>
<reference evidence="8" key="1">
    <citation type="submission" date="2023-08" db="EMBL/GenBank/DDBJ databases">
        <title>Comparative genomics and taxonomic characterization of three novel marine species of genus Marivirga.</title>
        <authorList>
            <person name="Muhammad N."/>
            <person name="Kim S.-G."/>
        </authorList>
    </citation>
    <scope>NUCLEOTIDE SEQUENCE</scope>
    <source>
        <strain evidence="8">BKB1-2</strain>
    </source>
</reference>
<evidence type="ECO:0000256" key="3">
    <source>
        <dbReference type="ARBA" id="ARBA00022989"/>
    </source>
</evidence>
<dbReference type="PANTHER" id="PTHR43394">
    <property type="entry name" value="ATP-DEPENDENT PERMEASE MDL1, MITOCHONDRIAL"/>
    <property type="match status" value="1"/>
</dbReference>
<dbReference type="InterPro" id="IPR003439">
    <property type="entry name" value="ABC_transporter-like_ATP-bd"/>
</dbReference>
<feature type="transmembrane region" description="Helical" evidence="5">
    <location>
        <begin position="59"/>
        <end position="78"/>
    </location>
</feature>
<dbReference type="KEGG" id="marp:QYS47_28770"/>
<dbReference type="InterPro" id="IPR036640">
    <property type="entry name" value="ABC1_TM_sf"/>
</dbReference>
<name>A0AA51ZWD5_9BACT</name>
<dbReference type="RefSeq" id="WP_322347510.1">
    <property type="nucleotide sequence ID" value="NZ_CP129968.2"/>
</dbReference>
<dbReference type="PANTHER" id="PTHR43394:SF4">
    <property type="entry name" value="TOXIN SECRETION ABC TRANSPORTER ATP-BINDING PROTEIN"/>
    <property type="match status" value="1"/>
</dbReference>
<feature type="transmembrane region" description="Helical" evidence="5">
    <location>
        <begin position="248"/>
        <end position="271"/>
    </location>
</feature>
<accession>A0AA51ZWD5</accession>
<keyword evidence="3 5" id="KW-1133">Transmembrane helix</keyword>
<feature type="transmembrane region" description="Helical" evidence="5">
    <location>
        <begin position="27"/>
        <end position="53"/>
    </location>
</feature>
<evidence type="ECO:0000313" key="8">
    <source>
        <dbReference type="EMBL" id="WNB17974.1"/>
    </source>
</evidence>
<dbReference type="InterPro" id="IPR011527">
    <property type="entry name" value="ABC1_TM_dom"/>
</dbReference>
<feature type="transmembrane region" description="Helical" evidence="5">
    <location>
        <begin position="138"/>
        <end position="156"/>
    </location>
</feature>
<dbReference type="Gene3D" id="1.20.1560.10">
    <property type="entry name" value="ABC transporter type 1, transmembrane domain"/>
    <property type="match status" value="1"/>
</dbReference>
<dbReference type="PROSITE" id="PS50893">
    <property type="entry name" value="ABC_TRANSPORTER_2"/>
    <property type="match status" value="1"/>
</dbReference>
<evidence type="ECO:0000256" key="2">
    <source>
        <dbReference type="ARBA" id="ARBA00022692"/>
    </source>
</evidence>
<gene>
    <name evidence="8" type="ORF">QYS47_28770</name>
</gene>
<proteinExistence type="predicted"/>
<dbReference type="InterPro" id="IPR039421">
    <property type="entry name" value="Type_1_exporter"/>
</dbReference>
<dbReference type="GO" id="GO:0005886">
    <property type="term" value="C:plasma membrane"/>
    <property type="evidence" value="ECO:0007669"/>
    <property type="project" value="UniProtKB-SubCell"/>
</dbReference>
<evidence type="ECO:0000256" key="4">
    <source>
        <dbReference type="ARBA" id="ARBA00023136"/>
    </source>
</evidence>
<comment type="subcellular location">
    <subcellularLocation>
        <location evidence="1">Cell membrane</location>
        <topology evidence="1">Multi-pass membrane protein</topology>
    </subcellularLocation>
</comment>
<feature type="transmembrane region" description="Helical" evidence="5">
    <location>
        <begin position="162"/>
        <end position="180"/>
    </location>
</feature>